<dbReference type="GO" id="GO:0032259">
    <property type="term" value="P:methylation"/>
    <property type="evidence" value="ECO:0007669"/>
    <property type="project" value="UniProtKB-KW"/>
</dbReference>
<keyword evidence="2 6" id="KW-0489">Methyltransferase</keyword>
<dbReference type="InterPro" id="IPR002052">
    <property type="entry name" value="DNA_methylase_N6_adenine_CS"/>
</dbReference>
<evidence type="ECO:0000256" key="4">
    <source>
        <dbReference type="ARBA" id="ARBA00022691"/>
    </source>
</evidence>
<dbReference type="AlphaFoldDB" id="A0A9D5X2M9"/>
<dbReference type="InterPro" id="IPR012327">
    <property type="entry name" value="MeTrfase_D12"/>
</dbReference>
<evidence type="ECO:0000256" key="1">
    <source>
        <dbReference type="ARBA" id="ARBA00011900"/>
    </source>
</evidence>
<dbReference type="SUPFAM" id="SSF53335">
    <property type="entry name" value="S-adenosyl-L-methionine-dependent methyltransferases"/>
    <property type="match status" value="1"/>
</dbReference>
<protein>
    <recommendedName>
        <fullName evidence="1">site-specific DNA-methyltransferase (adenine-specific)</fullName>
        <ecNumber evidence="1">2.1.1.72</ecNumber>
    </recommendedName>
</protein>
<dbReference type="PROSITE" id="PS00092">
    <property type="entry name" value="N6_MTASE"/>
    <property type="match status" value="1"/>
</dbReference>
<comment type="caution">
    <text evidence="6">The sequence shown here is derived from an EMBL/GenBank/DDBJ whole genome shotgun (WGS) entry which is preliminary data.</text>
</comment>
<gene>
    <name evidence="6" type="ORF">HXK24_01240</name>
</gene>
<evidence type="ECO:0000313" key="6">
    <source>
        <dbReference type="EMBL" id="MBF4802441.1"/>
    </source>
</evidence>
<dbReference type="Gene3D" id="3.40.50.150">
    <property type="entry name" value="Vaccinia Virus protein VP39"/>
    <property type="match status" value="1"/>
</dbReference>
<keyword evidence="3" id="KW-0808">Transferase</keyword>
<dbReference type="GO" id="GO:0009307">
    <property type="term" value="P:DNA restriction-modification system"/>
    <property type="evidence" value="ECO:0007669"/>
    <property type="project" value="InterPro"/>
</dbReference>
<proteinExistence type="predicted"/>
<dbReference type="Proteomes" id="UP000787322">
    <property type="component" value="Unassembled WGS sequence"/>
</dbReference>
<dbReference type="EMBL" id="JABZGU010000013">
    <property type="protein sequence ID" value="MBF4802441.1"/>
    <property type="molecule type" value="Genomic_DNA"/>
</dbReference>
<evidence type="ECO:0000313" key="7">
    <source>
        <dbReference type="Proteomes" id="UP000787322"/>
    </source>
</evidence>
<keyword evidence="4" id="KW-0949">S-adenosyl-L-methionine</keyword>
<evidence type="ECO:0000256" key="3">
    <source>
        <dbReference type="ARBA" id="ARBA00022679"/>
    </source>
</evidence>
<evidence type="ECO:0000256" key="2">
    <source>
        <dbReference type="ARBA" id="ARBA00022603"/>
    </source>
</evidence>
<dbReference type="InterPro" id="IPR029063">
    <property type="entry name" value="SAM-dependent_MTases_sf"/>
</dbReference>
<evidence type="ECO:0000256" key="5">
    <source>
        <dbReference type="ARBA" id="ARBA00047942"/>
    </source>
</evidence>
<dbReference type="GO" id="GO:0003676">
    <property type="term" value="F:nucleic acid binding"/>
    <property type="evidence" value="ECO:0007669"/>
    <property type="project" value="InterPro"/>
</dbReference>
<accession>A0A9D5X2M9</accession>
<dbReference type="Pfam" id="PF02086">
    <property type="entry name" value="MethyltransfD12"/>
    <property type="match status" value="1"/>
</dbReference>
<reference evidence="6" key="1">
    <citation type="submission" date="2020-04" db="EMBL/GenBank/DDBJ databases">
        <title>Deep metagenomics examines the oral microbiome during advanced dental caries in children, revealing novel taxa and co-occurrences with host molecules.</title>
        <authorList>
            <person name="Baker J.L."/>
            <person name="Morton J.T."/>
            <person name="Dinis M."/>
            <person name="Alvarez R."/>
            <person name="Tran N.C."/>
            <person name="Knight R."/>
            <person name="Edlund A."/>
        </authorList>
    </citation>
    <scope>NUCLEOTIDE SEQUENCE</scope>
    <source>
        <strain evidence="6">JCVI_3_bin.11</strain>
    </source>
</reference>
<dbReference type="EC" id="2.1.1.72" evidence="1"/>
<comment type="catalytic activity">
    <reaction evidence="5">
        <text>a 2'-deoxyadenosine in DNA + S-adenosyl-L-methionine = an N(6)-methyl-2'-deoxyadenosine in DNA + S-adenosyl-L-homocysteine + H(+)</text>
        <dbReference type="Rhea" id="RHEA:15197"/>
        <dbReference type="Rhea" id="RHEA-COMP:12418"/>
        <dbReference type="Rhea" id="RHEA-COMP:12419"/>
        <dbReference type="ChEBI" id="CHEBI:15378"/>
        <dbReference type="ChEBI" id="CHEBI:57856"/>
        <dbReference type="ChEBI" id="CHEBI:59789"/>
        <dbReference type="ChEBI" id="CHEBI:90615"/>
        <dbReference type="ChEBI" id="CHEBI:90616"/>
        <dbReference type="EC" id="2.1.1.72"/>
    </reaction>
</comment>
<name>A0A9D5X2M9_9ACTN</name>
<dbReference type="GO" id="GO:0009007">
    <property type="term" value="F:site-specific DNA-methyltransferase (adenine-specific) activity"/>
    <property type="evidence" value="ECO:0007669"/>
    <property type="project" value="UniProtKB-EC"/>
</dbReference>
<organism evidence="6 7">
    <name type="scientific">Lancefieldella parvula</name>
    <dbReference type="NCBI Taxonomy" id="1382"/>
    <lineage>
        <taxon>Bacteria</taxon>
        <taxon>Bacillati</taxon>
        <taxon>Actinomycetota</taxon>
        <taxon>Coriobacteriia</taxon>
        <taxon>Coriobacteriales</taxon>
        <taxon>Atopobiaceae</taxon>
        <taxon>Lancefieldella</taxon>
    </lineage>
</organism>
<sequence>MSEVEENVNAKRKSINSTIVRYYGGLYFSYKQSIDIDAIATYAFSKNSVIKCKILAALMGAATDVVNTIGRQFAQPLKVRNKDGSLKDNLARKILVDREMDVFDQFAKWLKYYMERPKNVHNFDIVCNDYLEVLKKLKPGDVEVIYADPPYTRYHYSRYYHILETICLHDNPQISTKFPNGKGGLSRAIYRNDRHQSPFCIKSKAPKAFDELFMYAQKAQASVVLSYSPFDESSKATPRLLSIEELVDIAKKYYNSVEVVSPGQFIHSRFNRQANNYEINYDAERLIICRR</sequence>